<dbReference type="GO" id="GO:0005874">
    <property type="term" value="C:microtubule"/>
    <property type="evidence" value="ECO:0007669"/>
    <property type="project" value="UniProtKB-UniRule"/>
</dbReference>
<dbReference type="SMART" id="SM00028">
    <property type="entry name" value="TPR"/>
    <property type="match status" value="6"/>
</dbReference>
<dbReference type="SUPFAM" id="SSF56399">
    <property type="entry name" value="ADP-ribosylation"/>
    <property type="match status" value="1"/>
</dbReference>
<dbReference type="Gene3D" id="1.25.40.10">
    <property type="entry name" value="Tetratricopeptide repeat domain"/>
    <property type="match status" value="2"/>
</dbReference>
<dbReference type="SUPFAM" id="SSF81901">
    <property type="entry name" value="HCP-like"/>
    <property type="match status" value="1"/>
</dbReference>
<dbReference type="PROSITE" id="PS50005">
    <property type="entry name" value="TPR"/>
    <property type="match status" value="6"/>
</dbReference>
<dbReference type="Pfam" id="PF00515">
    <property type="entry name" value="TPR_1"/>
    <property type="match status" value="1"/>
</dbReference>
<dbReference type="PROSITE" id="PS50293">
    <property type="entry name" value="TPR_REGION"/>
    <property type="match status" value="4"/>
</dbReference>
<feature type="repeat" description="TPR" evidence="3">
    <location>
        <begin position="325"/>
        <end position="358"/>
    </location>
</feature>
<dbReference type="AlphaFoldDB" id="A0A817AHC4"/>
<keyword evidence="4" id="KW-0505">Motor protein</keyword>
<evidence type="ECO:0000256" key="1">
    <source>
        <dbReference type="ARBA" id="ARBA00022737"/>
    </source>
</evidence>
<keyword evidence="4" id="KW-0963">Cytoplasm</keyword>
<evidence type="ECO:0000313" key="5">
    <source>
        <dbReference type="EMBL" id="CAF2246008.1"/>
    </source>
</evidence>
<protein>
    <recommendedName>
        <fullName evidence="4">Kinesin light chain</fullName>
    </recommendedName>
</protein>
<dbReference type="InterPro" id="IPR019734">
    <property type="entry name" value="TPR_rpt"/>
</dbReference>
<feature type="repeat" description="TPR" evidence="3">
    <location>
        <begin position="404"/>
        <end position="437"/>
    </location>
</feature>
<evidence type="ECO:0000313" key="7">
    <source>
        <dbReference type="Proteomes" id="UP000663887"/>
    </source>
</evidence>
<evidence type="ECO:0000256" key="4">
    <source>
        <dbReference type="RuleBase" id="RU367020"/>
    </source>
</evidence>
<feature type="repeat" description="TPR" evidence="3">
    <location>
        <begin position="362"/>
        <end position="395"/>
    </location>
</feature>
<dbReference type="Pfam" id="PF13424">
    <property type="entry name" value="TPR_12"/>
    <property type="match status" value="2"/>
</dbReference>
<comment type="subcellular location">
    <subcellularLocation>
        <location evidence="4">Cytoplasm</location>
        <location evidence="4">Cytoskeleton</location>
    </subcellularLocation>
</comment>
<name>A0A817AHC4_9BILA</name>
<dbReference type="PRINTS" id="PR00381">
    <property type="entry name" value="KINESINLIGHT"/>
</dbReference>
<dbReference type="Proteomes" id="UP000663887">
    <property type="component" value="Unassembled WGS sequence"/>
</dbReference>
<dbReference type="GO" id="GO:0005871">
    <property type="term" value="C:kinesin complex"/>
    <property type="evidence" value="ECO:0007669"/>
    <property type="project" value="UniProtKB-UniRule"/>
</dbReference>
<comment type="caution">
    <text evidence="5">The sequence shown here is derived from an EMBL/GenBank/DDBJ whole genome shotgun (WGS) entry which is preliminary data.</text>
</comment>
<dbReference type="EMBL" id="CAJOBF010013897">
    <property type="protein sequence ID" value="CAF4334309.1"/>
    <property type="molecule type" value="Genomic_DNA"/>
</dbReference>
<feature type="repeat" description="TPR" evidence="3">
    <location>
        <begin position="488"/>
        <end position="521"/>
    </location>
</feature>
<keyword evidence="2 3" id="KW-0802">TPR repeat</keyword>
<keyword evidence="4" id="KW-0493">Microtubule</keyword>
<dbReference type="PANTHER" id="PTHR45641:SF1">
    <property type="entry name" value="AAA+ ATPASE DOMAIN-CONTAINING PROTEIN"/>
    <property type="match status" value="1"/>
</dbReference>
<evidence type="ECO:0000313" key="6">
    <source>
        <dbReference type="EMBL" id="CAF4334309.1"/>
    </source>
</evidence>
<reference evidence="5" key="1">
    <citation type="submission" date="2021-02" db="EMBL/GenBank/DDBJ databases">
        <authorList>
            <person name="Nowell W R."/>
        </authorList>
    </citation>
    <scope>NUCLEOTIDE SEQUENCE</scope>
</reference>
<keyword evidence="4" id="KW-0206">Cytoskeleton</keyword>
<keyword evidence="1" id="KW-0677">Repeat</keyword>
<dbReference type="Gene3D" id="3.90.176.10">
    <property type="entry name" value="Toxin ADP-ribosyltransferase, Chain A, domain 1"/>
    <property type="match status" value="1"/>
</dbReference>
<comment type="subunit">
    <text evidence="4">Oligomeric complex composed of two heavy chains and two light chains.</text>
</comment>
<proteinExistence type="inferred from homology"/>
<accession>A0A817AHC4</accession>
<dbReference type="PROSITE" id="PS51996">
    <property type="entry name" value="TR_MART"/>
    <property type="match status" value="1"/>
</dbReference>
<dbReference type="PANTHER" id="PTHR45641">
    <property type="entry name" value="TETRATRICOPEPTIDE REPEAT PROTEIN (AFU_ORTHOLOGUE AFUA_6G03870)"/>
    <property type="match status" value="1"/>
</dbReference>
<sequence>MAQLDTIFVFCINKDRNKVWAKEWSKVEGVHGTIKSICKRLIKATRLCDHDAIPMSFVPKRCTSDAASKEQNLNQLPPTYMYSVIFKDIILEINDDDAKSIKALEIYCKKKEIPEAEINDLKRKYHQKSPVWWYTCEMFLYGMLNCGLRSLDMEAMSKLGFFIRSLHLQLKQLHQEQLANFRKPFPVYRGQGMTKEDFQNLLDSKGGLLSFNNFLSTSMEPKVAMEFVERTMKKNADVVGVIFIMTIDQSKISTSNTPFAMIDDYTAIKGEQEILFTMHTVFRVVEMKQTAKNNRLWEVQLTITDDNDPQLSTLTNRIKEEVRGSTGWHRMGQLMLKVGHFDQAEELYQELLKNASTDSDRALIYHQLGVMNYHQGKYQEAVKFYETSLEIYRKTLPEDHSSLADLYNEMGRVYTDMGEYSKALEYFKKSLKIREISLPPSHPDLAISYNNIGNVYNSMGEYSKALEFYEKSNKILEISLPANHPNLASSYNNIGQLYEKMGEYSKALEYYEKSLRIREISLPPTHPDLAQSYNNIGTTYYGMGEYSKALSYLEKALAIYRNSLPPTHPHIKNVMNSIAAVKKKL</sequence>
<feature type="repeat" description="TPR" evidence="3">
    <location>
        <begin position="530"/>
        <end position="563"/>
    </location>
</feature>
<dbReference type="InterPro" id="IPR011990">
    <property type="entry name" value="TPR-like_helical_dom_sf"/>
</dbReference>
<dbReference type="EMBL" id="CAJNRG010018040">
    <property type="protein sequence ID" value="CAF2246008.1"/>
    <property type="molecule type" value="Genomic_DNA"/>
</dbReference>
<evidence type="ECO:0000256" key="2">
    <source>
        <dbReference type="ARBA" id="ARBA00022803"/>
    </source>
</evidence>
<comment type="function">
    <text evidence="4">Kinesin is a microtubule-associated force-producing protein that play a role in organelle transport.</text>
</comment>
<organism evidence="5 7">
    <name type="scientific">Rotaria magnacalcarata</name>
    <dbReference type="NCBI Taxonomy" id="392030"/>
    <lineage>
        <taxon>Eukaryota</taxon>
        <taxon>Metazoa</taxon>
        <taxon>Spiralia</taxon>
        <taxon>Gnathifera</taxon>
        <taxon>Rotifera</taxon>
        <taxon>Eurotatoria</taxon>
        <taxon>Bdelloidea</taxon>
        <taxon>Philodinida</taxon>
        <taxon>Philodinidae</taxon>
        <taxon>Rotaria</taxon>
    </lineage>
</organism>
<gene>
    <name evidence="6" type="ORF">UXM345_LOCUS35170</name>
    <name evidence="5" type="ORF">XDN619_LOCUS35059</name>
</gene>
<comment type="similarity">
    <text evidence="4">Belongs to the kinesin light chain family.</text>
</comment>
<evidence type="ECO:0000256" key="3">
    <source>
        <dbReference type="PROSITE-ProRule" id="PRU00339"/>
    </source>
</evidence>
<dbReference type="Proteomes" id="UP000663842">
    <property type="component" value="Unassembled WGS sequence"/>
</dbReference>
<feature type="repeat" description="TPR" evidence="3">
    <location>
        <begin position="446"/>
        <end position="479"/>
    </location>
</feature>